<dbReference type="SUPFAM" id="SSF103515">
    <property type="entry name" value="Autotransporter"/>
    <property type="match status" value="1"/>
</dbReference>
<dbReference type="InterPro" id="IPR005546">
    <property type="entry name" value="Autotransporte_beta"/>
</dbReference>
<protein>
    <submittedName>
        <fullName evidence="3">Autotransporter domain-containing protein</fullName>
    </submittedName>
</protein>
<evidence type="ECO:0000313" key="3">
    <source>
        <dbReference type="EMBL" id="WKD49613.1"/>
    </source>
</evidence>
<dbReference type="Pfam" id="PF00657">
    <property type="entry name" value="Lipase_GDSL"/>
    <property type="match status" value="1"/>
</dbReference>
<dbReference type="InterPro" id="IPR001087">
    <property type="entry name" value="GDSL"/>
</dbReference>
<dbReference type="SUPFAM" id="SSF52266">
    <property type="entry name" value="SGNH hydrolase"/>
    <property type="match status" value="1"/>
</dbReference>
<feature type="signal peptide" evidence="1">
    <location>
        <begin position="1"/>
        <end position="22"/>
    </location>
</feature>
<dbReference type="Gene3D" id="2.40.128.130">
    <property type="entry name" value="Autotransporter beta-domain"/>
    <property type="match status" value="1"/>
</dbReference>
<evidence type="ECO:0000313" key="4">
    <source>
        <dbReference type="Proteomes" id="UP001321520"/>
    </source>
</evidence>
<sequence>MSNAKRSLAAAIALVCASTAYAQESPFSQVVAFGDSLTDVGNAGIFTSGDNKQAAISIMSQQLGLGPLTPSCADLNLCLPEVDPSLSEAELLASAQAQVQAALPNVGGGWAVGGHHTADVLLNILGTRGYLNYLSQNGMTLDVDAHNFVSALLPDPTRETSTGLYPDLEQLGLFLQGDDAALAAIVADSGITGNPHPLGLGYLETTFGRADPKALYWVNGGGNDLIGGFGALLSNTIDDGQYTADINTAANILADAAGALSDAGANYILVSNVPDVSKTPGLFAAVSAAVAGSAEAAQLQNAVAAGLITAEEAQAQLDGAIQNTLAGAGAASNAFNQTLVSAARDIDGVLIVDQFGVLQVSLANAAAFGLSPDLDQSRFCYDGSGGDCIEHPVYGISGSDPNDARLLFNDGIHPTQVGQNLLADYYTAVVNAAQVAGQLPDLNVQAARTHTNTLDARLLGSRYRDAHSEVFVSGVFGENDYDGSLGLAASGDGSGGLIGATYALRDNAEVGFALSRSDMEADNSLSAVESTATNYSLFGRFHHDIFFIDASATLTDMDYDRISRNLRLGSSFNQSLDASTGGESLSLSLTGGVNLSTGAAQFGPFANATQTRVKVDAYSEDAISGFTYTDASGVERDPFGMSFGAQERRYTTMRVGAFASMDWNSVSAYGQIWYEDTTGNETDSLEVGVKSIEGNMNAMPSYDSTDTGLFEDGAGAQVGLRWQLASAIDVSANLTARPTSETGAISVSYRF</sequence>
<keyword evidence="4" id="KW-1185">Reference proteome</keyword>
<dbReference type="InterPro" id="IPR036514">
    <property type="entry name" value="SGNH_hydro_sf"/>
</dbReference>
<dbReference type="InterPro" id="IPR036709">
    <property type="entry name" value="Autotransporte_beta_dom_sf"/>
</dbReference>
<evidence type="ECO:0000259" key="2">
    <source>
        <dbReference type="PROSITE" id="PS51208"/>
    </source>
</evidence>
<reference evidence="3 4" key="1">
    <citation type="submission" date="2022-05" db="EMBL/GenBank/DDBJ databases">
        <title>Microbulbifer sp. nov., isolated from sponge.</title>
        <authorList>
            <person name="Gao L."/>
        </authorList>
    </citation>
    <scope>NUCLEOTIDE SEQUENCE [LARGE SCALE GENOMIC DNA]</scope>
    <source>
        <strain evidence="3 4">MI-G</strain>
    </source>
</reference>
<organism evidence="3 4">
    <name type="scientific">Microbulbifer spongiae</name>
    <dbReference type="NCBI Taxonomy" id="2944933"/>
    <lineage>
        <taxon>Bacteria</taxon>
        <taxon>Pseudomonadati</taxon>
        <taxon>Pseudomonadota</taxon>
        <taxon>Gammaproteobacteria</taxon>
        <taxon>Cellvibrionales</taxon>
        <taxon>Microbulbiferaceae</taxon>
        <taxon>Microbulbifer</taxon>
    </lineage>
</organism>
<gene>
    <name evidence="3" type="ORF">M8T91_17250</name>
</gene>
<keyword evidence="1" id="KW-0732">Signal</keyword>
<evidence type="ECO:0000256" key="1">
    <source>
        <dbReference type="SAM" id="SignalP"/>
    </source>
</evidence>
<dbReference type="Pfam" id="PF03797">
    <property type="entry name" value="Autotransporter"/>
    <property type="match status" value="1"/>
</dbReference>
<dbReference type="PROSITE" id="PS51208">
    <property type="entry name" value="AUTOTRANSPORTER"/>
    <property type="match status" value="1"/>
</dbReference>
<name>A0ABY9E9D8_9GAMM</name>
<dbReference type="SMART" id="SM00869">
    <property type="entry name" value="Autotransporter"/>
    <property type="match status" value="1"/>
</dbReference>
<dbReference type="Proteomes" id="UP001321520">
    <property type="component" value="Chromosome"/>
</dbReference>
<feature type="chain" id="PRO_5046408915" evidence="1">
    <location>
        <begin position="23"/>
        <end position="751"/>
    </location>
</feature>
<accession>A0ABY9E9D8</accession>
<feature type="domain" description="Autotransporter" evidence="2">
    <location>
        <begin position="463"/>
        <end position="751"/>
    </location>
</feature>
<dbReference type="EMBL" id="CP098023">
    <property type="protein sequence ID" value="WKD49613.1"/>
    <property type="molecule type" value="Genomic_DNA"/>
</dbReference>
<dbReference type="RefSeq" id="WP_301415465.1">
    <property type="nucleotide sequence ID" value="NZ_CP098023.1"/>
</dbReference>
<dbReference type="Gene3D" id="3.40.50.1110">
    <property type="entry name" value="SGNH hydrolase"/>
    <property type="match status" value="1"/>
</dbReference>
<proteinExistence type="predicted"/>